<feature type="repeat" description="TPR" evidence="10">
    <location>
        <begin position="487"/>
        <end position="520"/>
    </location>
</feature>
<dbReference type="PROSITE" id="PS50005">
    <property type="entry name" value="TPR"/>
    <property type="match status" value="4"/>
</dbReference>
<keyword evidence="13" id="KW-1185">Reference proteome</keyword>
<dbReference type="PANTHER" id="PTHR46208">
    <property type="entry name" value="MITOCHONDRIAL IMPORT RECEPTOR SUBUNIT TOM70"/>
    <property type="match status" value="1"/>
</dbReference>
<keyword evidence="5 10" id="KW-0802">TPR repeat</keyword>
<keyword evidence="7" id="KW-0496">Mitochondrion</keyword>
<evidence type="ECO:0000256" key="7">
    <source>
        <dbReference type="ARBA" id="ARBA00023128"/>
    </source>
</evidence>
<evidence type="ECO:0000313" key="13">
    <source>
        <dbReference type="Proteomes" id="UP000077684"/>
    </source>
</evidence>
<dbReference type="GO" id="GO:0030150">
    <property type="term" value="P:protein import into mitochondrial matrix"/>
    <property type="evidence" value="ECO:0007669"/>
    <property type="project" value="TreeGrafter"/>
</dbReference>
<reference evidence="12" key="2">
    <citation type="journal article" date="2019" name="IMA Fungus">
        <title>Genome sequencing and comparison of five Tilletia species to identify candidate genes for the detection of regulated species infecting wheat.</title>
        <authorList>
            <person name="Nguyen H.D.T."/>
            <person name="Sultana T."/>
            <person name="Kesanakurti P."/>
            <person name="Hambleton S."/>
        </authorList>
    </citation>
    <scope>NUCLEOTIDE SEQUENCE</scope>
    <source>
        <strain evidence="12">DAOMC 236426</strain>
    </source>
</reference>
<comment type="similarity">
    <text evidence="9">Belongs to the Tom70 family.</text>
</comment>
<evidence type="ECO:0000256" key="6">
    <source>
        <dbReference type="ARBA" id="ARBA00022989"/>
    </source>
</evidence>
<sequence length="632" mass="69082">MAPLPSSSSAMSGASSSASASTSKLAKFVDENRTILIASGAAISLGAAYYFLLGPGSASASRKGGAGGGDASSSDSDKPSAGGKKKKHGKKKKAGGTGASGDALRDPEGPLLEEASDEQLFALSEDEIRRLPDDRRKSLAQALKIAGNKKYQARAFEDATNLYTKALAAEEQAVFYSNRAACYSNRGQYENVIADCDEALKLDKAYIKALNRRAIAREALGKDPEEGAEGEAKRKLLTQALTDFTAVAILGQFKNEEATASVERVLKQLAQAQAKEIIRTREPKLPSSTFITAYLDAFRYKEPPALPAQPSEGDNILLEAYQAIEKKDYVLANTKFTDALKAGLSEKELEAHAYNMRGTFKFIIGDAPGALEDLNRSTELKPDYVQSWVKKASVLMELSDKDEAFRVFDRAVEANPDDPDIYYHRGQVYYIMGDYDAACEDYLKSTSLDDSFIFSQVQYAVAQYKMSNVEKSTSAFQKVLRKFNSSSEAYNYYGELLLDQGRYEDAISKFDKGIEIEAENPGSSNVLPMINKALAVFQWKQDLPAAEQLCERALKIDPDCDMAIATLAQLSLQQGRMKDAIGHFAKSAQMARTENELINAITYEYASRSQLEFIENFPEAGPALTSLANQMP</sequence>
<dbReference type="SMART" id="SM00028">
    <property type="entry name" value="TPR"/>
    <property type="match status" value="8"/>
</dbReference>
<evidence type="ECO:0000256" key="3">
    <source>
        <dbReference type="ARBA" id="ARBA00022737"/>
    </source>
</evidence>
<protein>
    <recommendedName>
        <fullName evidence="14">Mitochondrial outer membrane 72K protein</fullName>
    </recommendedName>
</protein>
<evidence type="ECO:0000256" key="1">
    <source>
        <dbReference type="ARBA" id="ARBA00004572"/>
    </source>
</evidence>
<feature type="compositionally biased region" description="Basic residues" evidence="11">
    <location>
        <begin position="83"/>
        <end position="94"/>
    </location>
</feature>
<dbReference type="InterPro" id="IPR011990">
    <property type="entry name" value="TPR-like_helical_dom_sf"/>
</dbReference>
<feature type="repeat" description="TPR" evidence="10">
    <location>
        <begin position="351"/>
        <end position="384"/>
    </location>
</feature>
<dbReference type="EMBL" id="LWDE02001076">
    <property type="protein sequence ID" value="KAE8242505.1"/>
    <property type="molecule type" value="Genomic_DNA"/>
</dbReference>
<name>A0A8X7SUV4_9BASI</name>
<keyword evidence="3" id="KW-0677">Repeat</keyword>
<feature type="repeat" description="TPR" evidence="10">
    <location>
        <begin position="385"/>
        <end position="418"/>
    </location>
</feature>
<evidence type="ECO:0000313" key="12">
    <source>
        <dbReference type="EMBL" id="KAE8242505.1"/>
    </source>
</evidence>
<feature type="repeat" description="TPR" evidence="10">
    <location>
        <begin position="419"/>
        <end position="452"/>
    </location>
</feature>
<evidence type="ECO:0000256" key="9">
    <source>
        <dbReference type="ARBA" id="ARBA00038030"/>
    </source>
</evidence>
<dbReference type="GO" id="GO:0005741">
    <property type="term" value="C:mitochondrial outer membrane"/>
    <property type="evidence" value="ECO:0007669"/>
    <property type="project" value="UniProtKB-SubCell"/>
</dbReference>
<dbReference type="Gene3D" id="1.25.40.10">
    <property type="entry name" value="Tetratricopeptide repeat domain"/>
    <property type="match status" value="2"/>
</dbReference>
<dbReference type="GO" id="GO:0030943">
    <property type="term" value="F:mitochondrion targeting sequence binding"/>
    <property type="evidence" value="ECO:0007669"/>
    <property type="project" value="TreeGrafter"/>
</dbReference>
<accession>A0A8X7SUV4</accession>
<evidence type="ECO:0000256" key="4">
    <source>
        <dbReference type="ARBA" id="ARBA00022787"/>
    </source>
</evidence>
<gene>
    <name evidence="12" type="ORF">A4X06_0g6877</name>
</gene>
<dbReference type="Pfam" id="PF13414">
    <property type="entry name" value="TPR_11"/>
    <property type="match status" value="1"/>
</dbReference>
<evidence type="ECO:0000256" key="11">
    <source>
        <dbReference type="SAM" id="MobiDB-lite"/>
    </source>
</evidence>
<dbReference type="GO" id="GO:0045039">
    <property type="term" value="P:protein insertion into mitochondrial inner membrane"/>
    <property type="evidence" value="ECO:0007669"/>
    <property type="project" value="TreeGrafter"/>
</dbReference>
<keyword evidence="8" id="KW-0472">Membrane</keyword>
<dbReference type="Pfam" id="PF13432">
    <property type="entry name" value="TPR_16"/>
    <property type="match status" value="1"/>
</dbReference>
<dbReference type="PANTHER" id="PTHR46208:SF1">
    <property type="entry name" value="MITOCHONDRIAL IMPORT RECEPTOR SUBUNIT TOM70"/>
    <property type="match status" value="1"/>
</dbReference>
<keyword evidence="2" id="KW-0812">Transmembrane</keyword>
<dbReference type="SUPFAM" id="SSF48452">
    <property type="entry name" value="TPR-like"/>
    <property type="match status" value="3"/>
</dbReference>
<reference evidence="12" key="1">
    <citation type="submission" date="2016-04" db="EMBL/GenBank/DDBJ databases">
        <authorList>
            <person name="Nguyen H.D."/>
            <person name="Samba Siva P."/>
            <person name="Cullis J."/>
            <person name="Levesque C.A."/>
            <person name="Hambleton S."/>
        </authorList>
    </citation>
    <scope>NUCLEOTIDE SEQUENCE</scope>
    <source>
        <strain evidence="12">DAOMC 236426</strain>
    </source>
</reference>
<feature type="region of interest" description="Disordered" evidence="11">
    <location>
        <begin position="61"/>
        <end position="109"/>
    </location>
</feature>
<comment type="subcellular location">
    <subcellularLocation>
        <location evidence="1">Mitochondrion outer membrane</location>
        <topology evidence="1">Single-pass membrane protein</topology>
    </subcellularLocation>
</comment>
<organism evidence="12 13">
    <name type="scientific">Tilletia controversa</name>
    <name type="common">dwarf bunt fungus</name>
    <dbReference type="NCBI Taxonomy" id="13291"/>
    <lineage>
        <taxon>Eukaryota</taxon>
        <taxon>Fungi</taxon>
        <taxon>Dikarya</taxon>
        <taxon>Basidiomycota</taxon>
        <taxon>Ustilaginomycotina</taxon>
        <taxon>Exobasidiomycetes</taxon>
        <taxon>Tilletiales</taxon>
        <taxon>Tilletiaceae</taxon>
        <taxon>Tilletia</taxon>
    </lineage>
</organism>
<keyword evidence="4" id="KW-1000">Mitochondrion outer membrane</keyword>
<evidence type="ECO:0000256" key="2">
    <source>
        <dbReference type="ARBA" id="ARBA00022692"/>
    </source>
</evidence>
<comment type="caution">
    <text evidence="12">The sequence shown here is derived from an EMBL/GenBank/DDBJ whole genome shotgun (WGS) entry which is preliminary data.</text>
</comment>
<proteinExistence type="inferred from homology"/>
<feature type="compositionally biased region" description="Low complexity" evidence="11">
    <location>
        <begin position="71"/>
        <end position="82"/>
    </location>
</feature>
<dbReference type="PROSITE" id="PS50293">
    <property type="entry name" value="TPR_REGION"/>
    <property type="match status" value="1"/>
</dbReference>
<dbReference type="Proteomes" id="UP000077684">
    <property type="component" value="Unassembled WGS sequence"/>
</dbReference>
<dbReference type="AlphaFoldDB" id="A0A8X7SUV4"/>
<evidence type="ECO:0008006" key="14">
    <source>
        <dbReference type="Google" id="ProtNLM"/>
    </source>
</evidence>
<evidence type="ECO:0000256" key="8">
    <source>
        <dbReference type="ARBA" id="ARBA00023136"/>
    </source>
</evidence>
<keyword evidence="6" id="KW-1133">Transmembrane helix</keyword>
<dbReference type="InterPro" id="IPR019734">
    <property type="entry name" value="TPR_rpt"/>
</dbReference>
<evidence type="ECO:0000256" key="5">
    <source>
        <dbReference type="ARBA" id="ARBA00022803"/>
    </source>
</evidence>
<dbReference type="GO" id="GO:0008320">
    <property type="term" value="F:protein transmembrane transporter activity"/>
    <property type="evidence" value="ECO:0007669"/>
    <property type="project" value="TreeGrafter"/>
</dbReference>
<evidence type="ECO:0000256" key="10">
    <source>
        <dbReference type="PROSITE-ProRule" id="PRU00339"/>
    </source>
</evidence>